<sequence>MGYLLLVIVLLVVLKLVFYIVPKSGADIAPPTFPPVTVPIANPVFTLQKGWNLIAQPGKYYQDPNGPIYTPAAPGFNFYQPHTDIFSWDALQKKYIDLDKNQKITQPGEGFWIYSDNNESFSLDGGYKYYTINNSKFKITLQPGWNQVGNPFNESIDIQKIKVIIDPCPTTDDPIRCMSPAETKSYADARKSGDVSSFYTFDGKFQEWVTFSENSFPFKIGGGCPNPIYDICLDDPIPDSLRGIMPAKMGAFIYNYKTFPVKLNFVSGKTNFTQGKKGKIGCLTQKALPGEDMVSAVCALGLIADDNMQYNIKLTDTSKRYDTGRDEEVTVIGLISETINDQHFPYPTINMTDILDSNGKSILRNFGE</sequence>
<name>A0A0G0FKT3_9BACT</name>
<organism evidence="1 2">
    <name type="scientific">Berkelbacteria bacterium GW2011_GWA2_35_9</name>
    <dbReference type="NCBI Taxonomy" id="1618333"/>
    <lineage>
        <taxon>Bacteria</taxon>
        <taxon>Candidatus Berkelbacteria</taxon>
    </lineage>
</organism>
<proteinExistence type="predicted"/>
<dbReference type="EMBL" id="LBRB01000024">
    <property type="protein sequence ID" value="KKP88030.1"/>
    <property type="molecule type" value="Genomic_DNA"/>
</dbReference>
<reference evidence="1 2" key="1">
    <citation type="journal article" date="2015" name="Nature">
        <title>rRNA introns, odd ribosomes, and small enigmatic genomes across a large radiation of phyla.</title>
        <authorList>
            <person name="Brown C.T."/>
            <person name="Hug L.A."/>
            <person name="Thomas B.C."/>
            <person name="Sharon I."/>
            <person name="Castelle C.J."/>
            <person name="Singh A."/>
            <person name="Wilkins M.J."/>
            <person name="Williams K.H."/>
            <person name="Banfield J.F."/>
        </authorList>
    </citation>
    <scope>NUCLEOTIDE SEQUENCE [LARGE SCALE GENOMIC DNA]</scope>
</reference>
<dbReference type="Proteomes" id="UP000034316">
    <property type="component" value="Unassembled WGS sequence"/>
</dbReference>
<evidence type="ECO:0000313" key="1">
    <source>
        <dbReference type="EMBL" id="KKP88030.1"/>
    </source>
</evidence>
<evidence type="ECO:0000313" key="2">
    <source>
        <dbReference type="Proteomes" id="UP000034316"/>
    </source>
</evidence>
<protein>
    <submittedName>
        <fullName evidence="1">Uncharacterized protein</fullName>
    </submittedName>
</protein>
<comment type="caution">
    <text evidence="1">The sequence shown here is derived from an EMBL/GenBank/DDBJ whole genome shotgun (WGS) entry which is preliminary data.</text>
</comment>
<accession>A0A0G0FKT3</accession>
<dbReference type="AlphaFoldDB" id="A0A0G0FKT3"/>
<gene>
    <name evidence="1" type="ORF">UR93_C0024G0010</name>
</gene>